<evidence type="ECO:0000313" key="5">
    <source>
        <dbReference type="Proteomes" id="UP000077671"/>
    </source>
</evidence>
<keyword evidence="2" id="KW-0812">Transmembrane</keyword>
<feature type="region of interest" description="Disordered" evidence="1">
    <location>
        <begin position="89"/>
        <end position="159"/>
    </location>
</feature>
<dbReference type="EMBL" id="LWDD02000018">
    <property type="protein sequence ID" value="KAE8265322.1"/>
    <property type="molecule type" value="Genomic_DNA"/>
</dbReference>
<reference evidence="4" key="2">
    <citation type="journal article" date="2019" name="IMA Fungus">
        <title>Genome sequencing and comparison of five Tilletia species to identify candidate genes for the detection of regulated species infecting wheat.</title>
        <authorList>
            <person name="Nguyen H.D.T."/>
            <person name="Sultana T."/>
            <person name="Kesanakurti P."/>
            <person name="Hambleton S."/>
        </authorList>
    </citation>
    <scope>NUCLEOTIDE SEQUENCE</scope>
    <source>
        <strain evidence="4">DAOMC 238032</strain>
    </source>
</reference>
<feature type="compositionally biased region" description="Low complexity" evidence="1">
    <location>
        <begin position="420"/>
        <end position="432"/>
    </location>
</feature>
<accession>A0A177V4U4</accession>
<evidence type="ECO:0000313" key="4">
    <source>
        <dbReference type="EMBL" id="KAE8265322.1"/>
    </source>
</evidence>
<dbReference type="AlphaFoldDB" id="A0A177V4U4"/>
<feature type="region of interest" description="Disordered" evidence="1">
    <location>
        <begin position="273"/>
        <end position="294"/>
    </location>
</feature>
<feature type="compositionally biased region" description="Basic residues" evidence="1">
    <location>
        <begin position="141"/>
        <end position="152"/>
    </location>
</feature>
<proteinExistence type="predicted"/>
<feature type="region of interest" description="Disordered" evidence="1">
    <location>
        <begin position="1"/>
        <end position="55"/>
    </location>
</feature>
<evidence type="ECO:0000256" key="2">
    <source>
        <dbReference type="SAM" id="Phobius"/>
    </source>
</evidence>
<dbReference type="InterPro" id="IPR021822">
    <property type="entry name" value="DUF3405"/>
</dbReference>
<protein>
    <recommendedName>
        <fullName evidence="7">Glycosyl transferase CAP10 domain-containing protein</fullName>
    </recommendedName>
</protein>
<feature type="compositionally biased region" description="Low complexity" evidence="1">
    <location>
        <begin position="10"/>
        <end position="29"/>
    </location>
</feature>
<feature type="region of interest" description="Disordered" evidence="1">
    <location>
        <begin position="395"/>
        <end position="441"/>
    </location>
</feature>
<dbReference type="Pfam" id="PF11885">
    <property type="entry name" value="DUF3405"/>
    <property type="match status" value="3"/>
</dbReference>
<organism evidence="4 5">
    <name type="scientific">Tilletia caries</name>
    <name type="common">wheat bunt fungus</name>
    <dbReference type="NCBI Taxonomy" id="13290"/>
    <lineage>
        <taxon>Eukaryota</taxon>
        <taxon>Fungi</taxon>
        <taxon>Dikarya</taxon>
        <taxon>Basidiomycota</taxon>
        <taxon>Ustilaginomycotina</taxon>
        <taxon>Exobasidiomycetes</taxon>
        <taxon>Tilletiales</taxon>
        <taxon>Tilletiaceae</taxon>
        <taxon>Tilletia</taxon>
    </lineage>
</organism>
<evidence type="ECO:0000313" key="6">
    <source>
        <dbReference type="Proteomes" id="UP000836402"/>
    </source>
</evidence>
<evidence type="ECO:0000313" key="3">
    <source>
        <dbReference type="EMBL" id="CAD6913343.1"/>
    </source>
</evidence>
<gene>
    <name evidence="4" type="ORF">A4X03_0g345</name>
    <name evidence="3" type="ORF">JKIAZH3_G2767</name>
</gene>
<sequence>MDSVEKGEGSSSSSSHYTRSHPSASASPAIHLTRSSSTNGHPHPNTRPAVPRALSSSAAAAAGAAGAPPLSPLPAIDGIGIGIGLGPASATTSGTNTASTSAGPAAAAAAPPPYSYRHLPHTPSVSRPSSPPLPLNTSSSSHHHNQHHHHSKTASGSGAGFTLGPEPGMFMVNLGRSGGIHTFRIPILLQRVLAIVIRKWRSLLFLAIVGSLTTFGLYGAFWTEWREMTYLRVDPFPLVPEGAQSPYHAAAPLPPVGAPGAVIDPNAPAIGPGSATTKPQRPIIPPDIQGRCPGPKGTPIPLSPAKTYKTPPNHPLPIVGSHLLSELNPEQCITYRDRYGMYSDLALGITYRVEPLNSEAAIRKKKEALFDPEDPENLVPKLPLDAAAQAAAQAESELELGVAGPADPDAAKFGTIPPGSSSSSTTSNNASSIPDFDPLMGPPKPHGLPDHDWENHLRDQMWSINERAERALADGVQTFPDWRALMDACFEQRERERGRGGGVDLFDAAAMPITQEQGGGPGAGVHLPPAGGAGAEKDPVKAAVAGSASAGGAGGVSGGHGGTGAGNGAGGSGAGKEDFKAKTKFSTTPQTKRTALVMRSYEGYPWREDDILNLRAIISELSLNNPNTPYDIRILVEVKGKHLAVFTSEWDRLKVLRSSVPREFWGLVELWTQDEMCALYPGLEGKFLNGMFPQHTYRACLMALQKFYLDHPEYDYVYNWEMDVRYIGNYLDFLEGIEGYSRKEPLHVGMDKYDTWFVRNVTVSENNWADNTTMHTGRGEEADLITLGPIFDPRASGWFWEYDIQNYPLGQATDRRASIGTNMRMSRALLEAMNVVTAEAKKSTHCEAWPTTLVLHSQLEISRDHSFYPEAGFTYSLPLPFKGVFAPHPVYFRHEWDPDVLHARINRQDFYKKMNEKVMRDTSFYYDGKHSKEIYMGWKQRDNVCRAPALLHPIKRVN</sequence>
<keyword evidence="6" id="KW-1185">Reference proteome</keyword>
<dbReference type="Proteomes" id="UP000077671">
    <property type="component" value="Unassembled WGS sequence"/>
</dbReference>
<feature type="region of interest" description="Disordered" evidence="1">
    <location>
        <begin position="548"/>
        <end position="577"/>
    </location>
</feature>
<evidence type="ECO:0008006" key="7">
    <source>
        <dbReference type="Google" id="ProtNLM"/>
    </source>
</evidence>
<evidence type="ECO:0000256" key="1">
    <source>
        <dbReference type="SAM" id="MobiDB-lite"/>
    </source>
</evidence>
<feature type="compositionally biased region" description="Gly residues" evidence="1">
    <location>
        <begin position="549"/>
        <end position="574"/>
    </location>
</feature>
<dbReference type="Proteomes" id="UP000836402">
    <property type="component" value="Unassembled WGS sequence"/>
</dbReference>
<dbReference type="PANTHER" id="PTHR36205:SF2">
    <property type="entry name" value="MAJOR FACILITATOR SUPERFAMILY TRANSPORTER"/>
    <property type="match status" value="1"/>
</dbReference>
<reference evidence="3" key="3">
    <citation type="submission" date="2020-10" db="EMBL/GenBank/DDBJ databases">
        <authorList>
            <person name="Sedaghatjoo S."/>
        </authorList>
    </citation>
    <scope>NUCLEOTIDE SEQUENCE</scope>
    <source>
        <strain evidence="3">AZH3</strain>
    </source>
</reference>
<feature type="transmembrane region" description="Helical" evidence="2">
    <location>
        <begin position="203"/>
        <end position="222"/>
    </location>
</feature>
<keyword evidence="2" id="KW-1133">Transmembrane helix</keyword>
<feature type="compositionally biased region" description="Low complexity" evidence="1">
    <location>
        <begin position="89"/>
        <end position="109"/>
    </location>
</feature>
<dbReference type="EMBL" id="CAJHJG010001567">
    <property type="protein sequence ID" value="CAD6913343.1"/>
    <property type="molecule type" value="Genomic_DNA"/>
</dbReference>
<dbReference type="PANTHER" id="PTHR36205">
    <property type="entry name" value="CHROMOSOME 19, WHOLE GENOME SHOTGUN SEQUENCE"/>
    <property type="match status" value="1"/>
</dbReference>
<comment type="caution">
    <text evidence="4">The sequence shown here is derived from an EMBL/GenBank/DDBJ whole genome shotgun (WGS) entry which is preliminary data.</text>
</comment>
<keyword evidence="2" id="KW-0472">Membrane</keyword>
<name>A0A177V4U4_9BASI</name>
<reference evidence="4" key="1">
    <citation type="submission" date="2016-04" db="EMBL/GenBank/DDBJ databases">
        <authorList>
            <person name="Nguyen H.D."/>
            <person name="Kesanakurti P."/>
            <person name="Cullis J."/>
            <person name="Levesque C.A."/>
            <person name="Hambleton S."/>
        </authorList>
    </citation>
    <scope>NUCLEOTIDE SEQUENCE</scope>
    <source>
        <strain evidence="4">DAOMC 238032</strain>
    </source>
</reference>